<dbReference type="PROSITE" id="PS50995">
    <property type="entry name" value="HTH_MARR_2"/>
    <property type="match status" value="1"/>
</dbReference>
<dbReference type="Gene3D" id="1.10.10.10">
    <property type="entry name" value="Winged helix-like DNA-binding domain superfamily/Winged helix DNA-binding domain"/>
    <property type="match status" value="1"/>
</dbReference>
<evidence type="ECO:0000313" key="3">
    <source>
        <dbReference type="Proteomes" id="UP000562984"/>
    </source>
</evidence>
<dbReference type="AlphaFoldDB" id="A0A849A9S9"/>
<dbReference type="GO" id="GO:0003700">
    <property type="term" value="F:DNA-binding transcription factor activity"/>
    <property type="evidence" value="ECO:0007669"/>
    <property type="project" value="InterPro"/>
</dbReference>
<reference evidence="2 3" key="1">
    <citation type="submission" date="2020-05" db="EMBL/GenBank/DDBJ databases">
        <title>Nakamurella sp. DB0629 isolated from air conditioner.</title>
        <authorList>
            <person name="Kim D.H."/>
            <person name="Kim D.-U."/>
        </authorList>
    </citation>
    <scope>NUCLEOTIDE SEQUENCE [LARGE SCALE GENOMIC DNA]</scope>
    <source>
        <strain evidence="2 3">DB0629</strain>
    </source>
</reference>
<evidence type="ECO:0000259" key="1">
    <source>
        <dbReference type="PROSITE" id="PS50995"/>
    </source>
</evidence>
<keyword evidence="3" id="KW-1185">Reference proteome</keyword>
<dbReference type="InterPro" id="IPR039422">
    <property type="entry name" value="MarR/SlyA-like"/>
</dbReference>
<dbReference type="InterPro" id="IPR000835">
    <property type="entry name" value="HTH_MarR-typ"/>
</dbReference>
<dbReference type="InterPro" id="IPR036390">
    <property type="entry name" value="WH_DNA-bd_sf"/>
</dbReference>
<name>A0A849A9S9_9ACTN</name>
<evidence type="ECO:0000313" key="2">
    <source>
        <dbReference type="EMBL" id="NNG36366.1"/>
    </source>
</evidence>
<accession>A0A849A9S9</accession>
<dbReference type="InterPro" id="IPR036388">
    <property type="entry name" value="WH-like_DNA-bd_sf"/>
</dbReference>
<dbReference type="GO" id="GO:0006950">
    <property type="term" value="P:response to stress"/>
    <property type="evidence" value="ECO:0007669"/>
    <property type="project" value="TreeGrafter"/>
</dbReference>
<dbReference type="SUPFAM" id="SSF46785">
    <property type="entry name" value="Winged helix' DNA-binding domain"/>
    <property type="match status" value="1"/>
</dbReference>
<sequence length="173" mass="18471">MPNSVPPPGTDRNGPPVSRFLGPSDAVPTETAELIDQLAQLNMANERMRATLAKELGMSLHEFSALGYIDNAAGTATPKALAGNLYITTGSATALIDRMVDAGYVARAPHPTDRRSILLELTDEGRQLMERIIARYAEATQLALGQTSARQTKSIGNFVSRFTTALDSSTLAP</sequence>
<dbReference type="EMBL" id="JABEND010000006">
    <property type="protein sequence ID" value="NNG36366.1"/>
    <property type="molecule type" value="Genomic_DNA"/>
</dbReference>
<dbReference type="Proteomes" id="UP000562984">
    <property type="component" value="Unassembled WGS sequence"/>
</dbReference>
<dbReference type="PANTHER" id="PTHR33164">
    <property type="entry name" value="TRANSCRIPTIONAL REGULATOR, MARR FAMILY"/>
    <property type="match status" value="1"/>
</dbReference>
<dbReference type="Pfam" id="PF12802">
    <property type="entry name" value="MarR_2"/>
    <property type="match status" value="1"/>
</dbReference>
<comment type="caution">
    <text evidence="2">The sequence shown here is derived from an EMBL/GenBank/DDBJ whole genome shotgun (WGS) entry which is preliminary data.</text>
</comment>
<organism evidence="2 3">
    <name type="scientific">Nakamurella aerolata</name>
    <dbReference type="NCBI Taxonomy" id="1656892"/>
    <lineage>
        <taxon>Bacteria</taxon>
        <taxon>Bacillati</taxon>
        <taxon>Actinomycetota</taxon>
        <taxon>Actinomycetes</taxon>
        <taxon>Nakamurellales</taxon>
        <taxon>Nakamurellaceae</taxon>
        <taxon>Nakamurella</taxon>
    </lineage>
</organism>
<dbReference type="SMART" id="SM00347">
    <property type="entry name" value="HTH_MARR"/>
    <property type="match status" value="1"/>
</dbReference>
<proteinExistence type="predicted"/>
<gene>
    <name evidence="2" type="ORF">HKD39_11710</name>
</gene>
<feature type="domain" description="HTH marR-type" evidence="1">
    <location>
        <begin position="31"/>
        <end position="164"/>
    </location>
</feature>
<dbReference type="PRINTS" id="PR00598">
    <property type="entry name" value="HTHMARR"/>
</dbReference>
<protein>
    <submittedName>
        <fullName evidence="2">MarR family transcriptional regulator</fullName>
    </submittedName>
</protein>
<dbReference type="RefSeq" id="WP_171200065.1">
    <property type="nucleotide sequence ID" value="NZ_JABEND010000006.1"/>
</dbReference>
<dbReference type="PANTHER" id="PTHR33164:SF43">
    <property type="entry name" value="HTH-TYPE TRANSCRIPTIONAL REPRESSOR YETL"/>
    <property type="match status" value="1"/>
</dbReference>